<dbReference type="AlphaFoldDB" id="A0A9X2CFU7"/>
<gene>
    <name evidence="1" type="ORF">L2740_17315</name>
</gene>
<evidence type="ECO:0000313" key="2">
    <source>
        <dbReference type="Proteomes" id="UP001139293"/>
    </source>
</evidence>
<accession>A0A9X2CFU7</accession>
<keyword evidence="2" id="KW-1185">Reference proteome</keyword>
<dbReference type="RefSeq" id="WP_248951328.1">
    <property type="nucleotide sequence ID" value="NZ_JAKILB010000013.1"/>
</dbReference>
<protein>
    <submittedName>
        <fullName evidence="1">Uncharacterized protein</fullName>
    </submittedName>
</protein>
<name>A0A9X2CFU7_9GAMM</name>
<dbReference type="Proteomes" id="UP001139293">
    <property type="component" value="Unassembled WGS sequence"/>
</dbReference>
<comment type="caution">
    <text evidence="1">The sequence shown here is derived from an EMBL/GenBank/DDBJ whole genome shotgun (WGS) entry which is preliminary data.</text>
</comment>
<organism evidence="1 2">
    <name type="scientific">Shewanella pneumatophori</name>
    <dbReference type="NCBI Taxonomy" id="314092"/>
    <lineage>
        <taxon>Bacteria</taxon>
        <taxon>Pseudomonadati</taxon>
        <taxon>Pseudomonadota</taxon>
        <taxon>Gammaproteobacteria</taxon>
        <taxon>Alteromonadales</taxon>
        <taxon>Shewanellaceae</taxon>
        <taxon>Shewanella</taxon>
    </lineage>
</organism>
<sequence>MLVVIRIGIYGYECTKEAILNGYIIVPLYTNYSDVRKLANDENYYHLTAFLELIDTNNLTVDEFIFDLEAVLSFAVQKDVLIRNKLNINECVTDLGDDYPLRLEGAGRRTSRTSVVTNDTISPDSRAIYIGLAMKALASNTSESKSFRKAFFKVNEVFKARQHFIDVSYYLLFSALESLCRSIKNDFASKNCAKPIMLVLNEYGFDIQETLLSKPHQSFMTYVHLRNALFHNGLLEKEVNTPSGETVIYRQSEFYSTFSRLIPLVILKYIDFDDGFIDWNGWVN</sequence>
<proteinExistence type="predicted"/>
<dbReference type="EMBL" id="JAKILB010000013">
    <property type="protein sequence ID" value="MCL1140297.1"/>
    <property type="molecule type" value="Genomic_DNA"/>
</dbReference>
<reference evidence="1" key="1">
    <citation type="submission" date="2022-01" db="EMBL/GenBank/DDBJ databases">
        <title>Whole genome-based taxonomy of the Shewanellaceae.</title>
        <authorList>
            <person name="Martin-Rodriguez A.J."/>
        </authorList>
    </citation>
    <scope>NUCLEOTIDE SEQUENCE</scope>
    <source>
        <strain evidence="1">KCTC 23973</strain>
    </source>
</reference>
<evidence type="ECO:0000313" key="1">
    <source>
        <dbReference type="EMBL" id="MCL1140297.1"/>
    </source>
</evidence>